<comment type="caution">
    <text evidence="6">The sequence shown here is derived from an EMBL/GenBank/DDBJ whole genome shotgun (WGS) entry which is preliminary data.</text>
</comment>
<evidence type="ECO:0000256" key="2">
    <source>
        <dbReference type="ARBA" id="ARBA00038006"/>
    </source>
</evidence>
<feature type="domain" description="NAB" evidence="5">
    <location>
        <begin position="20"/>
        <end position="100"/>
    </location>
</feature>
<dbReference type="PANTHER" id="PTHR32258">
    <property type="entry name" value="PROTEIN NETWORKED 4A"/>
    <property type="match status" value="1"/>
</dbReference>
<dbReference type="AlphaFoldDB" id="A0ABD3BGN8"/>
<dbReference type="EMBL" id="JAVIJP010000092">
    <property type="protein sequence ID" value="KAL3616246.1"/>
    <property type="molecule type" value="Genomic_DNA"/>
</dbReference>
<dbReference type="Pfam" id="PF07765">
    <property type="entry name" value="KIP1"/>
    <property type="match status" value="1"/>
</dbReference>
<evidence type="ECO:0000256" key="1">
    <source>
        <dbReference type="ARBA" id="ARBA00023054"/>
    </source>
</evidence>
<protein>
    <recommendedName>
        <fullName evidence="5">NAB domain-containing protein</fullName>
    </recommendedName>
</protein>
<dbReference type="Proteomes" id="UP001632038">
    <property type="component" value="Unassembled WGS sequence"/>
</dbReference>
<feature type="region of interest" description="Disordered" evidence="4">
    <location>
        <begin position="1"/>
        <end position="20"/>
    </location>
</feature>
<feature type="compositionally biased region" description="Basic and acidic residues" evidence="4">
    <location>
        <begin position="149"/>
        <end position="163"/>
    </location>
</feature>
<organism evidence="6 7">
    <name type="scientific">Castilleja foliolosa</name>
    <dbReference type="NCBI Taxonomy" id="1961234"/>
    <lineage>
        <taxon>Eukaryota</taxon>
        <taxon>Viridiplantae</taxon>
        <taxon>Streptophyta</taxon>
        <taxon>Embryophyta</taxon>
        <taxon>Tracheophyta</taxon>
        <taxon>Spermatophyta</taxon>
        <taxon>Magnoliopsida</taxon>
        <taxon>eudicotyledons</taxon>
        <taxon>Gunneridae</taxon>
        <taxon>Pentapetalae</taxon>
        <taxon>asterids</taxon>
        <taxon>lamiids</taxon>
        <taxon>Lamiales</taxon>
        <taxon>Orobanchaceae</taxon>
        <taxon>Pedicularideae</taxon>
        <taxon>Castillejinae</taxon>
        <taxon>Castilleja</taxon>
    </lineage>
</organism>
<feature type="coiled-coil region" evidence="3">
    <location>
        <begin position="305"/>
        <end position="512"/>
    </location>
</feature>
<reference evidence="7" key="1">
    <citation type="journal article" date="2024" name="IScience">
        <title>Strigolactones Initiate the Formation of Haustorium-like Structures in Castilleja.</title>
        <authorList>
            <person name="Buerger M."/>
            <person name="Peterson D."/>
            <person name="Chory J."/>
        </authorList>
    </citation>
    <scope>NUCLEOTIDE SEQUENCE [LARGE SCALE GENOMIC DNA]</scope>
</reference>
<dbReference type="InterPro" id="IPR011684">
    <property type="entry name" value="NAB"/>
</dbReference>
<keyword evidence="1 3" id="KW-0175">Coiled coil</keyword>
<gene>
    <name evidence="6" type="ORF">CASFOL_039636</name>
</gene>
<evidence type="ECO:0000313" key="7">
    <source>
        <dbReference type="Proteomes" id="UP001632038"/>
    </source>
</evidence>
<sequence length="549" mass="63303">MASPSIKSNKMKRLESRKSHSWWWDSHISPKNSKWLQENLEEMDQNVKKMLKLIEEDADSFAKKAELYFKKRPELISLVEEFYRIYRSLAERYDNVTGELRKNIPSDLHSQGSGVSDLGSEPSTMPSPDSRPARTKSGPRAAGFNFFLKSEKSGSDFNSKEGDESSSADSESESDDSSVKNYDHLTSNDDELRSRVSELEAELRAVNEKLNRAQDEDGHESPEIYSSKIKAYEEELSAAGENIRQSREDITRLTLELENFKSEDSEFTKPEEIQENVNGTAPTIQTLEEELRVTREELNIKGPIIQNLQDQLKSAQKEVIVWKNTLEKEKWEVSKLHDRMARYKNNLSDRDQEIRGLKESMSNANKALSEENEELKAEMTKIAKERAYLEANLKELDLRCQSLEEDVRRVKAAKDEAEVLFGNQIEQLKAERDDYVEELNKKIDDLKLKNKDLSDRIGEMGEHLHELHVQHVELIASADVARGSVEKMRERVDELETEMERKKETILEGAEEKREAIRQLCLSIEHYRSGYHELRQAVIVHKRSAVVAN</sequence>
<feature type="region of interest" description="Disordered" evidence="4">
    <location>
        <begin position="103"/>
        <end position="196"/>
    </location>
</feature>
<keyword evidence="7" id="KW-1185">Reference proteome</keyword>
<dbReference type="PROSITE" id="PS51774">
    <property type="entry name" value="NAB"/>
    <property type="match status" value="1"/>
</dbReference>
<evidence type="ECO:0000256" key="3">
    <source>
        <dbReference type="SAM" id="Coils"/>
    </source>
</evidence>
<evidence type="ECO:0000259" key="5">
    <source>
        <dbReference type="PROSITE" id="PS51774"/>
    </source>
</evidence>
<dbReference type="PANTHER" id="PTHR32258:SF3">
    <property type="entry name" value="PROTEIN NETWORKED 4A"/>
    <property type="match status" value="1"/>
</dbReference>
<feature type="compositionally biased region" description="Acidic residues" evidence="4">
    <location>
        <begin position="164"/>
        <end position="176"/>
    </location>
</feature>
<evidence type="ECO:0000313" key="6">
    <source>
        <dbReference type="EMBL" id="KAL3616246.1"/>
    </source>
</evidence>
<comment type="similarity">
    <text evidence="2">Belongs to the NET family.</text>
</comment>
<dbReference type="InterPro" id="IPR051861">
    <property type="entry name" value="NET_actin-binding_domain"/>
</dbReference>
<name>A0ABD3BGN8_9LAMI</name>
<proteinExistence type="inferred from homology"/>
<feature type="compositionally biased region" description="Basic and acidic residues" evidence="4">
    <location>
        <begin position="177"/>
        <end position="196"/>
    </location>
</feature>
<evidence type="ECO:0000256" key="4">
    <source>
        <dbReference type="SAM" id="MobiDB-lite"/>
    </source>
</evidence>
<dbReference type="Gene3D" id="1.10.287.1490">
    <property type="match status" value="1"/>
</dbReference>
<accession>A0ABD3BGN8</accession>